<protein>
    <submittedName>
        <fullName evidence="1">Histidine ammonia-lyase</fullName>
    </submittedName>
</protein>
<gene>
    <name evidence="1" type="primary">HAL</name>
</gene>
<name>A0A1A8NEL4_9TELE</name>
<reference evidence="1" key="2">
    <citation type="submission" date="2016-06" db="EMBL/GenBank/DDBJ databases">
        <title>The genome of a short-lived fish provides insights into sex chromosome evolution and the genetic control of aging.</title>
        <authorList>
            <person name="Reichwald K."/>
            <person name="Felder M."/>
            <person name="Petzold A."/>
            <person name="Koch P."/>
            <person name="Groth M."/>
            <person name="Platzer M."/>
        </authorList>
    </citation>
    <scope>NUCLEOTIDE SEQUENCE</scope>
    <source>
        <tissue evidence="1">Brain</tissue>
    </source>
</reference>
<organism evidence="1">
    <name type="scientific">Nothobranchius rachovii</name>
    <name type="common">bluefin notho</name>
    <dbReference type="NCBI Taxonomy" id="451742"/>
    <lineage>
        <taxon>Eukaryota</taxon>
        <taxon>Metazoa</taxon>
        <taxon>Chordata</taxon>
        <taxon>Craniata</taxon>
        <taxon>Vertebrata</taxon>
        <taxon>Euteleostomi</taxon>
        <taxon>Actinopterygii</taxon>
        <taxon>Neopterygii</taxon>
        <taxon>Teleostei</taxon>
        <taxon>Neoteleostei</taxon>
        <taxon>Acanthomorphata</taxon>
        <taxon>Ovalentaria</taxon>
        <taxon>Atherinomorphae</taxon>
        <taxon>Cyprinodontiformes</taxon>
        <taxon>Nothobranchiidae</taxon>
        <taxon>Nothobranchius</taxon>
    </lineage>
</organism>
<keyword evidence="1" id="KW-0456">Lyase</keyword>
<feature type="non-terminal residue" evidence="1">
    <location>
        <position position="1"/>
    </location>
</feature>
<sequence>SIGLGFIKTHLKERPEVTHFFLQEKRTSFVPQPCSAETSKQVESYLPI</sequence>
<dbReference type="GO" id="GO:0016829">
    <property type="term" value="F:lyase activity"/>
    <property type="evidence" value="ECO:0007669"/>
    <property type="project" value="UniProtKB-KW"/>
</dbReference>
<proteinExistence type="predicted"/>
<dbReference type="EMBL" id="HAEH01001741">
    <property type="protein sequence ID" value="SBR67510.1"/>
    <property type="molecule type" value="Transcribed_RNA"/>
</dbReference>
<dbReference type="AlphaFoldDB" id="A0A1A8NEL4"/>
<feature type="non-terminal residue" evidence="1">
    <location>
        <position position="48"/>
    </location>
</feature>
<accession>A0A1A8NEL4</accession>
<reference evidence="1" key="1">
    <citation type="submission" date="2016-05" db="EMBL/GenBank/DDBJ databases">
        <authorList>
            <person name="Lavstsen T."/>
            <person name="Jespersen J.S."/>
        </authorList>
    </citation>
    <scope>NUCLEOTIDE SEQUENCE</scope>
    <source>
        <tissue evidence="1">Brain</tissue>
    </source>
</reference>
<evidence type="ECO:0000313" key="1">
    <source>
        <dbReference type="EMBL" id="SBR67510.1"/>
    </source>
</evidence>